<feature type="domain" description="Uracil-DNA glycosylase-like" evidence="1">
    <location>
        <begin position="26"/>
        <end position="183"/>
    </location>
</feature>
<dbReference type="SMART" id="SM00987">
    <property type="entry name" value="UreE_C"/>
    <property type="match status" value="1"/>
</dbReference>
<sequence>MKPLLYDEINQAKMNEVFREKGWSPLYTASPRSRIALIGQAPGRIAQETNKTWNDASGKLLRQWLGVTDEQFYNPDLFAIIPMDFYYPGKGEHGDLPPRKEFAATWHPKLLARMPDIRLTILIGIYSQKYYLAENAKQNLTENVKNFKSYLPDYFPLVHPSPINIFWRKRNPWFETDVVPALQAVVKTVLA</sequence>
<dbReference type="SMART" id="SM00986">
    <property type="entry name" value="UDG"/>
    <property type="match status" value="1"/>
</dbReference>
<evidence type="ECO:0000313" key="2">
    <source>
        <dbReference type="EMBL" id="QTQ10999.1"/>
    </source>
</evidence>
<reference evidence="2" key="1">
    <citation type="submission" date="2020-05" db="EMBL/GenBank/DDBJ databases">
        <authorList>
            <person name="Zeng H."/>
            <person name="Chan Y.K."/>
            <person name="Watt R.M."/>
        </authorList>
    </citation>
    <scope>NUCLEOTIDE SEQUENCE</scope>
    <source>
        <strain evidence="2">ATCC 700773</strain>
    </source>
</reference>
<accession>A0A975EXW1</accession>
<dbReference type="PANTHER" id="PTHR42160">
    <property type="entry name" value="URACIL-DNA GLYCOSYLASE SUPERFAMILY PROTEIN"/>
    <property type="match status" value="1"/>
</dbReference>
<dbReference type="RefSeq" id="WP_210117793.1">
    <property type="nucleotide sequence ID" value="NZ_CP054257.1"/>
</dbReference>
<protein>
    <submittedName>
        <fullName evidence="2">Uracil-DNA glycosylase family protein</fullName>
    </submittedName>
</protein>
<reference evidence="2" key="2">
    <citation type="journal article" date="2021" name="Microbiol. Resour. Announc.">
        <title>Complete Genome Sequences of Three Human Oral Treponema parvum Isolates.</title>
        <authorList>
            <person name="Zeng H."/>
            <person name="Watt R.M."/>
        </authorList>
    </citation>
    <scope>NUCLEOTIDE SEQUENCE</scope>
    <source>
        <strain evidence="2">ATCC 700773</strain>
    </source>
</reference>
<dbReference type="Gene3D" id="3.40.470.10">
    <property type="entry name" value="Uracil-DNA glycosylase-like domain"/>
    <property type="match status" value="1"/>
</dbReference>
<dbReference type="InterPro" id="IPR036895">
    <property type="entry name" value="Uracil-DNA_glycosylase-like_sf"/>
</dbReference>
<dbReference type="SUPFAM" id="SSF52141">
    <property type="entry name" value="Uracil-DNA glycosylase-like"/>
    <property type="match status" value="1"/>
</dbReference>
<dbReference type="InterPro" id="IPR005122">
    <property type="entry name" value="Uracil-DNA_glycosylase-like"/>
</dbReference>
<gene>
    <name evidence="2" type="ORF">HRI96_01610</name>
</gene>
<dbReference type="Pfam" id="PF03167">
    <property type="entry name" value="UDG"/>
    <property type="match status" value="1"/>
</dbReference>
<proteinExistence type="predicted"/>
<dbReference type="AlphaFoldDB" id="A0A975EXW1"/>
<evidence type="ECO:0000313" key="3">
    <source>
        <dbReference type="Proteomes" id="UP000671995"/>
    </source>
</evidence>
<organism evidence="2 3">
    <name type="scientific">Treponema parvum</name>
    <dbReference type="NCBI Taxonomy" id="138851"/>
    <lineage>
        <taxon>Bacteria</taxon>
        <taxon>Pseudomonadati</taxon>
        <taxon>Spirochaetota</taxon>
        <taxon>Spirochaetia</taxon>
        <taxon>Spirochaetales</taxon>
        <taxon>Treponemataceae</taxon>
        <taxon>Treponema</taxon>
    </lineage>
</organism>
<dbReference type="PANTHER" id="PTHR42160:SF1">
    <property type="entry name" value="URACIL-DNA GLYCOSYLASE SUPERFAMILY PROTEIN"/>
    <property type="match status" value="1"/>
</dbReference>
<dbReference type="InterPro" id="IPR047124">
    <property type="entry name" value="HI_0220.2"/>
</dbReference>
<evidence type="ECO:0000259" key="1">
    <source>
        <dbReference type="SMART" id="SM00986"/>
    </source>
</evidence>
<name>A0A975EXW1_9SPIR</name>
<dbReference type="Proteomes" id="UP000671995">
    <property type="component" value="Chromosome"/>
</dbReference>
<dbReference type="EMBL" id="CP054257">
    <property type="protein sequence ID" value="QTQ10999.1"/>
    <property type="molecule type" value="Genomic_DNA"/>
</dbReference>
<dbReference type="CDD" id="cd10033">
    <property type="entry name" value="UDG_like"/>
    <property type="match status" value="1"/>
</dbReference>